<sequence length="430" mass="47649">MLNTPPPVPVPVEGKKVKESFYMRELPTDKLVGYESPEGKELFKAALMEGGLEAFFPLSQQFLTNKSSQSTVCGLGTLCMILNALKIDPAATWRKPWRWFTQEMLDCCRPLDWVKENGITLAEFTCLAKCNGLDASTRFADETSFAEFERAVRACTFSTGQLMAVSYSRATLGQTGSGHFSPVGGYTSKNGGMVLILDVARFKYPSYWVPISTLYSALLPPDAVSNQPRGYSILRRPETPVPPSLLVLNATKPTWPLLYTPLSKLCETASSYHELTSALGAILRSPSGLPTVSSRYEGSHHSILTSLSKSPSFDTTTCSEAHTEYRQGVASLRRYFRENSVLYKELELDELWKTEITVFILALLAVGDVRRRLGAGVREEVERRLQGDYEDERIGREVEGVRRQMESLVELGDVECRREGGCCGGKGTCG</sequence>
<evidence type="ECO:0000313" key="6">
    <source>
        <dbReference type="EMBL" id="CCX11465.1"/>
    </source>
</evidence>
<organism evidence="6 7">
    <name type="scientific">Pyronema omphalodes (strain CBS 100304)</name>
    <name type="common">Pyronema confluens</name>
    <dbReference type="NCBI Taxonomy" id="1076935"/>
    <lineage>
        <taxon>Eukaryota</taxon>
        <taxon>Fungi</taxon>
        <taxon>Dikarya</taxon>
        <taxon>Ascomycota</taxon>
        <taxon>Pezizomycotina</taxon>
        <taxon>Pezizomycetes</taxon>
        <taxon>Pezizales</taxon>
        <taxon>Pyronemataceae</taxon>
        <taxon>Pyronema</taxon>
    </lineage>
</organism>
<dbReference type="InterPro" id="IPR038765">
    <property type="entry name" value="Papain-like_cys_pep_sf"/>
</dbReference>
<dbReference type="GO" id="GO:0046872">
    <property type="term" value="F:metal ion binding"/>
    <property type="evidence" value="ECO:0007669"/>
    <property type="project" value="UniProtKB-KW"/>
</dbReference>
<feature type="domain" description="Peptidase C83" evidence="5">
    <location>
        <begin position="16"/>
        <end position="239"/>
    </location>
</feature>
<dbReference type="SUPFAM" id="SSF54001">
    <property type="entry name" value="Cysteine proteinases"/>
    <property type="match status" value="1"/>
</dbReference>
<evidence type="ECO:0000313" key="7">
    <source>
        <dbReference type="Proteomes" id="UP000018144"/>
    </source>
</evidence>
<evidence type="ECO:0000259" key="5">
    <source>
        <dbReference type="PROSITE" id="PS51443"/>
    </source>
</evidence>
<proteinExistence type="predicted"/>
<keyword evidence="7" id="KW-1185">Reference proteome</keyword>
<dbReference type="PROSITE" id="PS51443">
    <property type="entry name" value="PCS"/>
    <property type="match status" value="1"/>
</dbReference>
<evidence type="ECO:0000256" key="3">
    <source>
        <dbReference type="ARBA" id="ARBA00022679"/>
    </source>
</evidence>
<dbReference type="Pfam" id="PF05023">
    <property type="entry name" value="Phytochelatin"/>
    <property type="match status" value="1"/>
</dbReference>
<dbReference type="EMBL" id="HF935621">
    <property type="protein sequence ID" value="CCX11465.1"/>
    <property type="molecule type" value="Genomic_DNA"/>
</dbReference>
<dbReference type="PANTHER" id="PTHR33447:SF2">
    <property type="entry name" value="GLUTATHIONE GAMMA-GLUTAMYLCYSTEINYLTRANSFERASE"/>
    <property type="match status" value="1"/>
</dbReference>
<accession>U4L3W7</accession>
<dbReference type="GO" id="GO:0016756">
    <property type="term" value="F:glutathione gamma-glutamylcysteinyltransferase activity"/>
    <property type="evidence" value="ECO:0007669"/>
    <property type="project" value="UniProtKB-EC"/>
</dbReference>
<protein>
    <recommendedName>
        <fullName evidence="1">glutathione gamma-glutamylcysteinyltransferase</fullName>
        <ecNumber evidence="1">2.3.2.15</ecNumber>
    </recommendedName>
</protein>
<dbReference type="OrthoDB" id="448954at2759"/>
<dbReference type="AlphaFoldDB" id="U4L3W7"/>
<keyword evidence="4" id="KW-0479">Metal-binding</keyword>
<dbReference type="GO" id="GO:0046938">
    <property type="term" value="P:phytochelatin biosynthetic process"/>
    <property type="evidence" value="ECO:0007669"/>
    <property type="project" value="InterPro"/>
</dbReference>
<gene>
    <name evidence="6" type="ORF">PCON_11059</name>
</gene>
<dbReference type="Gene3D" id="3.90.70.30">
    <property type="entry name" value="Phytochelatin synthase, N-terminal domain"/>
    <property type="match status" value="1"/>
</dbReference>
<name>U4L3W7_PYROM</name>
<evidence type="ECO:0000256" key="4">
    <source>
        <dbReference type="ARBA" id="ARBA00022723"/>
    </source>
</evidence>
<dbReference type="eggNOG" id="KOG0632">
    <property type="taxonomic scope" value="Eukaryota"/>
</dbReference>
<evidence type="ECO:0000256" key="2">
    <source>
        <dbReference type="ARBA" id="ARBA00022539"/>
    </source>
</evidence>
<dbReference type="Proteomes" id="UP000018144">
    <property type="component" value="Unassembled WGS sequence"/>
</dbReference>
<dbReference type="InterPro" id="IPR007719">
    <property type="entry name" value="PCS_N"/>
</dbReference>
<dbReference type="EC" id="2.3.2.15" evidence="1"/>
<dbReference type="PANTHER" id="PTHR33447">
    <property type="entry name" value="GLUTATHIONE GAMMA-GLUTAMYLCYSTEINYLTRANSFERASE"/>
    <property type="match status" value="1"/>
</dbReference>
<dbReference type="InterPro" id="IPR040409">
    <property type="entry name" value="PCS-like"/>
</dbReference>
<evidence type="ECO:0000256" key="1">
    <source>
        <dbReference type="ARBA" id="ARBA00012468"/>
    </source>
</evidence>
<keyword evidence="2" id="KW-0104">Cadmium</keyword>
<dbReference type="InterPro" id="IPR038156">
    <property type="entry name" value="PCS_N_sf"/>
</dbReference>
<dbReference type="FunFam" id="3.90.70.30:FF:000001">
    <property type="entry name" value="Glutathione gamma-glutamylcysteinyltransferase 1"/>
    <property type="match status" value="1"/>
</dbReference>
<reference evidence="6 7" key="1">
    <citation type="journal article" date="2013" name="PLoS Genet.">
        <title>The genome and development-dependent transcriptomes of Pyronema confluens: a window into fungal evolution.</title>
        <authorList>
            <person name="Traeger S."/>
            <person name="Altegoer F."/>
            <person name="Freitag M."/>
            <person name="Gabaldon T."/>
            <person name="Kempken F."/>
            <person name="Kumar A."/>
            <person name="Marcet-Houben M."/>
            <person name="Poggeler S."/>
            <person name="Stajich J.E."/>
            <person name="Nowrousian M."/>
        </authorList>
    </citation>
    <scope>NUCLEOTIDE SEQUENCE [LARGE SCALE GENOMIC DNA]</scope>
    <source>
        <strain evidence="7">CBS 100304</strain>
        <tissue evidence="6">Vegetative mycelium</tissue>
    </source>
</reference>
<dbReference type="GO" id="GO:0098849">
    <property type="term" value="P:cellular detoxification of cadmium ion"/>
    <property type="evidence" value="ECO:0007669"/>
    <property type="project" value="TreeGrafter"/>
</dbReference>
<dbReference type="GO" id="GO:0010273">
    <property type="term" value="P:detoxification of copper ion"/>
    <property type="evidence" value="ECO:0007669"/>
    <property type="project" value="TreeGrafter"/>
</dbReference>
<keyword evidence="3 6" id="KW-0808">Transferase</keyword>